<dbReference type="Pfam" id="PF08280">
    <property type="entry name" value="HTH_Mga"/>
    <property type="match status" value="1"/>
</dbReference>
<name>A0A3Q0NH18_LISMG</name>
<evidence type="ECO:0000259" key="2">
    <source>
        <dbReference type="Pfam" id="PF08280"/>
    </source>
</evidence>
<feature type="domain" description="Mga helix-turn-helix" evidence="1">
    <location>
        <begin position="115"/>
        <end position="192"/>
    </location>
</feature>
<dbReference type="InterPro" id="IPR007737">
    <property type="entry name" value="Mga_HTH"/>
</dbReference>
<feature type="domain" description="M protein trans-acting positive regulator (MGA) HTH" evidence="2">
    <location>
        <begin position="39"/>
        <end position="96"/>
    </location>
</feature>
<sequence>MICYATYKKNNDITILKKIYILTSCNFMERVVMLTNFIEKDIKRKCLICDFILKNKHTNLDEIAEYMGTSRVTVRSDIHALNEELDGLILIQMKECADNWVYQCQLQNGVTERKVLYKLYDNSMFLKCVAFFVTNVEENKFTDFMDTYFISHSHAYRLKHKVEEFLREIDFKLDNNRITGKEYRVRYLIALLQAEYGVLIYPLLDEEKQMIDNFMATLNLRINIDTLAHNAEGHAYFRSLISMVFKRDIPTSAIILDEQCQKYIESSRFLDIVQKSSKETLEKELGQEFSYNDYLYLMLIYYSTNFSIIDASMKKVELEQFDELIMKNADLQSLVDLFEEYFGAEVVNHSLFRAALCYFLKKTLFNLQGLIPSNERLLDKKYQPLYLVVKNVLKRWNENSRRRVLLIDSHINYLTIHLYPLIYKWNNPVQICIFSFNLINFESCKFQVEQELGRKVKVHEKMFNSVEDLNRLLEESDEPTIVLCNPNCEMELKEAVEGTIIPISLAFFDRDLEDVEEVIQSLRIKEHEKRLAYLRG</sequence>
<evidence type="ECO:0000259" key="1">
    <source>
        <dbReference type="Pfam" id="PF05043"/>
    </source>
</evidence>
<gene>
    <name evidence="3" type="ORF">LMON_2377</name>
</gene>
<accession>A0A3Q0NH18</accession>
<protein>
    <submittedName>
        <fullName evidence="3">Listeria RofA-like transcriptional regulator</fullName>
    </submittedName>
</protein>
<dbReference type="KEGG" id="lmod:LMON_2377"/>
<evidence type="ECO:0000313" key="4">
    <source>
        <dbReference type="Proteomes" id="UP000016703"/>
    </source>
</evidence>
<dbReference type="Proteomes" id="UP000016703">
    <property type="component" value="Chromosome"/>
</dbReference>
<reference evidence="3 4" key="1">
    <citation type="journal article" date="2014" name="MBio">
        <title>Comparison of widely used Listeria monocytogenes strains EGD, 10403S, and EGD-e highlights genomic variations underlying differences in pathogenicity.</title>
        <authorList>
            <person name="Becavin C."/>
            <person name="Bouchier C."/>
            <person name="Lechat P."/>
            <person name="Archambaud C."/>
            <person name="Creno S."/>
            <person name="Gouin E."/>
            <person name="Wu Z."/>
            <person name="Kuhbacher A."/>
            <person name="Brisse S."/>
            <person name="Pucciarelli M.G."/>
            <person name="Garcia-del Portillo F."/>
            <person name="Hain T."/>
            <person name="Portnoy D.A."/>
            <person name="Chakraborty T."/>
            <person name="Lecuit M."/>
            <person name="Pizarro-Cerda J."/>
            <person name="Moszer I."/>
            <person name="Bierne H."/>
            <person name="Cossart P."/>
        </authorList>
    </citation>
    <scope>NUCLEOTIDE SEQUENCE [LARGE SCALE GENOMIC DNA]</scope>
    <source>
        <strain evidence="4">EGD / Mackaness</strain>
    </source>
</reference>
<dbReference type="EMBL" id="HG421741">
    <property type="protein sequence ID" value="CDG46228.1"/>
    <property type="molecule type" value="Genomic_DNA"/>
</dbReference>
<organism evidence="3 4">
    <name type="scientific">Listeria monocytogenes serotype 1/2a (strain EGD / Mackaness)</name>
    <dbReference type="NCBI Taxonomy" id="1334565"/>
    <lineage>
        <taxon>Bacteria</taxon>
        <taxon>Bacillati</taxon>
        <taxon>Bacillota</taxon>
        <taxon>Bacilli</taxon>
        <taxon>Bacillales</taxon>
        <taxon>Listeriaceae</taxon>
        <taxon>Listeria</taxon>
    </lineage>
</organism>
<evidence type="ECO:0000313" key="3">
    <source>
        <dbReference type="EMBL" id="CDG46228.1"/>
    </source>
</evidence>
<dbReference type="AlphaFoldDB" id="A0A3Q0NH18"/>
<dbReference type="Pfam" id="PF05043">
    <property type="entry name" value="Mga"/>
    <property type="match status" value="1"/>
</dbReference>
<proteinExistence type="predicted"/>
<dbReference type="InterPro" id="IPR013199">
    <property type="entry name" value="HTH_Mga_DNA-bd_dom"/>
</dbReference>